<name>A0A7J0D3J5_STRMI</name>
<dbReference type="AlphaFoldDB" id="A0A7J0D3J5"/>
<dbReference type="EMBL" id="BLWD01000002">
    <property type="protein sequence ID" value="GFN09301.1"/>
    <property type="molecule type" value="Genomic_DNA"/>
</dbReference>
<accession>A0A7J0D3J5</accession>
<proteinExistence type="predicted"/>
<reference evidence="1 2" key="1">
    <citation type="submission" date="2020-05" db="EMBL/GenBank/DDBJ databases">
        <title>Whole genome shotgun sequence of Streptomyces microflavus NBRC 13062.</title>
        <authorList>
            <person name="Komaki H."/>
            <person name="Tamura T."/>
        </authorList>
    </citation>
    <scope>NUCLEOTIDE SEQUENCE [LARGE SCALE GENOMIC DNA]</scope>
    <source>
        <strain evidence="1 2">NBRC 13062</strain>
    </source>
</reference>
<evidence type="ECO:0000313" key="1">
    <source>
        <dbReference type="EMBL" id="GFN09301.1"/>
    </source>
</evidence>
<sequence length="118" mass="12633">MTVGGLRETVLGGREQPMTRQLGNAPVGGRHFEQRGGQCQVRHAQGTAAGVFQRDGQLSVRRVDDETLMVRAGSAVELDPQTLQHGDACGMNPLSGQRRLPGWAGIHQKHCGSLLGKP</sequence>
<organism evidence="1 2">
    <name type="scientific">Streptomyces microflavus</name>
    <name type="common">Streptomyces lipmanii</name>
    <dbReference type="NCBI Taxonomy" id="1919"/>
    <lineage>
        <taxon>Bacteria</taxon>
        <taxon>Bacillati</taxon>
        <taxon>Actinomycetota</taxon>
        <taxon>Actinomycetes</taxon>
        <taxon>Kitasatosporales</taxon>
        <taxon>Streptomycetaceae</taxon>
        <taxon>Streptomyces</taxon>
    </lineage>
</organism>
<protein>
    <submittedName>
        <fullName evidence="1">Uncharacterized protein</fullName>
    </submittedName>
</protein>
<gene>
    <name evidence="1" type="ORF">Smic_78570</name>
</gene>
<evidence type="ECO:0000313" key="2">
    <source>
        <dbReference type="Proteomes" id="UP000498740"/>
    </source>
</evidence>
<comment type="caution">
    <text evidence="1">The sequence shown here is derived from an EMBL/GenBank/DDBJ whole genome shotgun (WGS) entry which is preliminary data.</text>
</comment>
<dbReference type="Proteomes" id="UP000498740">
    <property type="component" value="Unassembled WGS sequence"/>
</dbReference>